<dbReference type="InterPro" id="IPR018764">
    <property type="entry name" value="RskA_C"/>
</dbReference>
<evidence type="ECO:0000259" key="2">
    <source>
        <dbReference type="Pfam" id="PF10099"/>
    </source>
</evidence>
<evidence type="ECO:0000256" key="1">
    <source>
        <dbReference type="SAM" id="Phobius"/>
    </source>
</evidence>
<keyword evidence="1" id="KW-0472">Membrane</keyword>
<name>A0A1F8DJ45_9BACT</name>
<accession>A0A1F8DJ45</accession>
<sequence>MRAKNIFAAFIVVVAVVAVVLLIKNRTKVSQKPTPTPTPSIQQQIRNKFNGLMIPEDREAIELKDVSGGSGMGLATRSEILADLPSLPNGEAYQAWLENNGKTVLLGTFKLAKGGWILSYNSSAYPGYDKVIVAVGTKHILEGSF</sequence>
<dbReference type="EMBL" id="MGIL01000010">
    <property type="protein sequence ID" value="OGM88416.1"/>
    <property type="molecule type" value="Genomic_DNA"/>
</dbReference>
<evidence type="ECO:0000313" key="3">
    <source>
        <dbReference type="EMBL" id="OGM88416.1"/>
    </source>
</evidence>
<organism evidence="3 4">
    <name type="scientific">Candidatus Woesebacteria bacterium RIFOXYD1_FULL_43_18</name>
    <dbReference type="NCBI Taxonomy" id="1802551"/>
    <lineage>
        <taxon>Bacteria</taxon>
        <taxon>Candidatus Woeseibacteriota</taxon>
    </lineage>
</organism>
<keyword evidence="1" id="KW-1133">Transmembrane helix</keyword>
<dbReference type="GO" id="GO:0005886">
    <property type="term" value="C:plasma membrane"/>
    <property type="evidence" value="ECO:0007669"/>
    <property type="project" value="InterPro"/>
</dbReference>
<reference evidence="3 4" key="1">
    <citation type="journal article" date="2016" name="Nat. Commun.">
        <title>Thousands of microbial genomes shed light on interconnected biogeochemical processes in an aquifer system.</title>
        <authorList>
            <person name="Anantharaman K."/>
            <person name="Brown C.T."/>
            <person name="Hug L.A."/>
            <person name="Sharon I."/>
            <person name="Castelle C.J."/>
            <person name="Probst A.J."/>
            <person name="Thomas B.C."/>
            <person name="Singh A."/>
            <person name="Wilkins M.J."/>
            <person name="Karaoz U."/>
            <person name="Brodie E.L."/>
            <person name="Williams K.H."/>
            <person name="Hubbard S.S."/>
            <person name="Banfield J.F."/>
        </authorList>
    </citation>
    <scope>NUCLEOTIDE SEQUENCE [LARGE SCALE GENOMIC DNA]</scope>
</reference>
<protein>
    <recommendedName>
        <fullName evidence="2">Anti-sigma K factor RskA C-terminal domain-containing protein</fullName>
    </recommendedName>
</protein>
<dbReference type="Pfam" id="PF10099">
    <property type="entry name" value="RskA_C"/>
    <property type="match status" value="1"/>
</dbReference>
<comment type="caution">
    <text evidence="3">The sequence shown here is derived from an EMBL/GenBank/DDBJ whole genome shotgun (WGS) entry which is preliminary data.</text>
</comment>
<proteinExistence type="predicted"/>
<evidence type="ECO:0000313" key="4">
    <source>
        <dbReference type="Proteomes" id="UP000177596"/>
    </source>
</evidence>
<feature type="transmembrane region" description="Helical" evidence="1">
    <location>
        <begin position="6"/>
        <end position="23"/>
    </location>
</feature>
<gene>
    <name evidence="3" type="ORF">A2573_02435</name>
</gene>
<feature type="domain" description="Anti-sigma K factor RskA C-terminal" evidence="2">
    <location>
        <begin position="12"/>
        <end position="109"/>
    </location>
</feature>
<keyword evidence="1" id="KW-0812">Transmembrane</keyword>
<dbReference type="Proteomes" id="UP000177596">
    <property type="component" value="Unassembled WGS sequence"/>
</dbReference>
<dbReference type="AlphaFoldDB" id="A0A1F8DJ45"/>